<dbReference type="AlphaFoldDB" id="A0A4C1VE37"/>
<proteinExistence type="predicted"/>
<reference evidence="1 2" key="1">
    <citation type="journal article" date="2019" name="Commun. Biol.">
        <title>The bagworm genome reveals a unique fibroin gene that provides high tensile strength.</title>
        <authorList>
            <person name="Kono N."/>
            <person name="Nakamura H."/>
            <person name="Ohtoshi R."/>
            <person name="Tomita M."/>
            <person name="Numata K."/>
            <person name="Arakawa K."/>
        </authorList>
    </citation>
    <scope>NUCLEOTIDE SEQUENCE [LARGE SCALE GENOMIC DNA]</scope>
</reference>
<name>A0A4C1VE37_EUMVA</name>
<comment type="caution">
    <text evidence="1">The sequence shown here is derived from an EMBL/GenBank/DDBJ whole genome shotgun (WGS) entry which is preliminary data.</text>
</comment>
<gene>
    <name evidence="1" type="ORF">EVAR_85471_1</name>
</gene>
<accession>A0A4C1VE37</accession>
<keyword evidence="2" id="KW-1185">Reference proteome</keyword>
<sequence length="173" mass="19535">MYNKSEIKYMPEINSVFIARCRNVIDQKGPSDFGWMYNDFDAWAQAVGRGARLRCKGQLNNEIILDRRIKVDNLTDAIGNVLVTLLELRVSMGDDDDLRAKFVPSRTNYRKGMAEVQTAHFRAISDLGNDERWDLAHRVAAGHTRVPRNVIHNVIDEGVAALNADAAIENTLH</sequence>
<dbReference type="EMBL" id="BGZK01000316">
    <property type="protein sequence ID" value="GBP36224.1"/>
    <property type="molecule type" value="Genomic_DNA"/>
</dbReference>
<evidence type="ECO:0000313" key="2">
    <source>
        <dbReference type="Proteomes" id="UP000299102"/>
    </source>
</evidence>
<organism evidence="1 2">
    <name type="scientific">Eumeta variegata</name>
    <name type="common">Bagworm moth</name>
    <name type="synonym">Eumeta japonica</name>
    <dbReference type="NCBI Taxonomy" id="151549"/>
    <lineage>
        <taxon>Eukaryota</taxon>
        <taxon>Metazoa</taxon>
        <taxon>Ecdysozoa</taxon>
        <taxon>Arthropoda</taxon>
        <taxon>Hexapoda</taxon>
        <taxon>Insecta</taxon>
        <taxon>Pterygota</taxon>
        <taxon>Neoptera</taxon>
        <taxon>Endopterygota</taxon>
        <taxon>Lepidoptera</taxon>
        <taxon>Glossata</taxon>
        <taxon>Ditrysia</taxon>
        <taxon>Tineoidea</taxon>
        <taxon>Psychidae</taxon>
        <taxon>Oiketicinae</taxon>
        <taxon>Eumeta</taxon>
    </lineage>
</organism>
<evidence type="ECO:0000313" key="1">
    <source>
        <dbReference type="EMBL" id="GBP36224.1"/>
    </source>
</evidence>
<protein>
    <submittedName>
        <fullName evidence="1">Uncharacterized protein</fullName>
    </submittedName>
</protein>
<dbReference type="Proteomes" id="UP000299102">
    <property type="component" value="Unassembled WGS sequence"/>
</dbReference>